<keyword evidence="3" id="KW-1185">Reference proteome</keyword>
<accession>A0A6G1L5Y6</accession>
<dbReference type="Proteomes" id="UP000799436">
    <property type="component" value="Unassembled WGS sequence"/>
</dbReference>
<keyword evidence="1" id="KW-0472">Membrane</keyword>
<evidence type="ECO:0000313" key="3">
    <source>
        <dbReference type="Proteomes" id="UP000799436"/>
    </source>
</evidence>
<feature type="transmembrane region" description="Helical" evidence="1">
    <location>
        <begin position="91"/>
        <end position="113"/>
    </location>
</feature>
<dbReference type="EMBL" id="ML995846">
    <property type="protein sequence ID" value="KAF2768287.1"/>
    <property type="molecule type" value="Genomic_DNA"/>
</dbReference>
<sequence>MPERSANLLRLLLLPQLDVDEVAQGRCAPCLSLRVIDLVLVGLDALLTALVVSVTSNALALALGLDFSFIAREFDTLDASLLLNPDALLTYLLLFTTNALALAIRLASCLLLLKLDALFVNPLLTIHINTRTPALRTRAAAALAAARLPCTSNVSKQPALGITEGDTSLGILRDVLCLDGILLWLLGVVPLSTVVLFARALLAVLAVGLVVVLLCAAVGLLLFALFTIAALVVIVIAASAIMVRRA</sequence>
<keyword evidence="1" id="KW-1133">Transmembrane helix</keyword>
<evidence type="ECO:0000256" key="1">
    <source>
        <dbReference type="SAM" id="Phobius"/>
    </source>
</evidence>
<evidence type="ECO:0000313" key="2">
    <source>
        <dbReference type="EMBL" id="KAF2768287.1"/>
    </source>
</evidence>
<feature type="transmembrane region" description="Helical" evidence="1">
    <location>
        <begin position="220"/>
        <end position="243"/>
    </location>
</feature>
<proteinExistence type="predicted"/>
<dbReference type="AlphaFoldDB" id="A0A6G1L5Y6"/>
<gene>
    <name evidence="2" type="ORF">EJ03DRAFT_123503</name>
</gene>
<reference evidence="2" key="1">
    <citation type="journal article" date="2020" name="Stud. Mycol.">
        <title>101 Dothideomycetes genomes: a test case for predicting lifestyles and emergence of pathogens.</title>
        <authorList>
            <person name="Haridas S."/>
            <person name="Albert R."/>
            <person name="Binder M."/>
            <person name="Bloem J."/>
            <person name="Labutti K."/>
            <person name="Salamov A."/>
            <person name="Andreopoulos B."/>
            <person name="Baker S."/>
            <person name="Barry K."/>
            <person name="Bills G."/>
            <person name="Bluhm B."/>
            <person name="Cannon C."/>
            <person name="Castanera R."/>
            <person name="Culley D."/>
            <person name="Daum C."/>
            <person name="Ezra D."/>
            <person name="Gonzalez J."/>
            <person name="Henrissat B."/>
            <person name="Kuo A."/>
            <person name="Liang C."/>
            <person name="Lipzen A."/>
            <person name="Lutzoni F."/>
            <person name="Magnuson J."/>
            <person name="Mondo S."/>
            <person name="Nolan M."/>
            <person name="Ohm R."/>
            <person name="Pangilinan J."/>
            <person name="Park H.-J."/>
            <person name="Ramirez L."/>
            <person name="Alfaro M."/>
            <person name="Sun H."/>
            <person name="Tritt A."/>
            <person name="Yoshinaga Y."/>
            <person name="Zwiers L.-H."/>
            <person name="Turgeon B."/>
            <person name="Goodwin S."/>
            <person name="Spatafora J."/>
            <person name="Crous P."/>
            <person name="Grigoriev I."/>
        </authorList>
    </citation>
    <scope>NUCLEOTIDE SEQUENCE</scope>
    <source>
        <strain evidence="2">CBS 116005</strain>
    </source>
</reference>
<feature type="transmembrane region" description="Helical" evidence="1">
    <location>
        <begin position="38"/>
        <end position="71"/>
    </location>
</feature>
<organism evidence="2 3">
    <name type="scientific">Teratosphaeria nubilosa</name>
    <dbReference type="NCBI Taxonomy" id="161662"/>
    <lineage>
        <taxon>Eukaryota</taxon>
        <taxon>Fungi</taxon>
        <taxon>Dikarya</taxon>
        <taxon>Ascomycota</taxon>
        <taxon>Pezizomycotina</taxon>
        <taxon>Dothideomycetes</taxon>
        <taxon>Dothideomycetidae</taxon>
        <taxon>Mycosphaerellales</taxon>
        <taxon>Teratosphaeriaceae</taxon>
        <taxon>Teratosphaeria</taxon>
    </lineage>
</organism>
<feature type="transmembrane region" description="Helical" evidence="1">
    <location>
        <begin position="181"/>
        <end position="214"/>
    </location>
</feature>
<protein>
    <submittedName>
        <fullName evidence="2">Uncharacterized protein</fullName>
    </submittedName>
</protein>
<keyword evidence="1" id="KW-0812">Transmembrane</keyword>
<name>A0A6G1L5Y6_9PEZI</name>